<evidence type="ECO:0000313" key="3">
    <source>
        <dbReference type="Proteomes" id="UP000323000"/>
    </source>
</evidence>
<sequence length="113" mass="12383">MAQQIIGNLDENPGMGNQHGAKETGKMMHSEEKEKRSFFERCDFLFLGSLEEAVGLLVTCPDTSPMTLCLLDTSLISDDVDGKFITDSLMCLISPIDVATAHQADMTEIVNTK</sequence>
<dbReference type="Proteomes" id="UP000323000">
    <property type="component" value="Chromosome 8"/>
</dbReference>
<keyword evidence="3" id="KW-1185">Reference proteome</keyword>
<accession>A0A5C7HFX8</accession>
<dbReference type="AlphaFoldDB" id="A0A5C7HFX8"/>
<protein>
    <submittedName>
        <fullName evidence="2">Uncharacterized protein</fullName>
    </submittedName>
</protein>
<feature type="compositionally biased region" description="Basic and acidic residues" evidence="1">
    <location>
        <begin position="20"/>
        <end position="32"/>
    </location>
</feature>
<reference evidence="3" key="1">
    <citation type="journal article" date="2019" name="Gigascience">
        <title>De novo genome assembly of the endangered Acer yangbiense, a plant species with extremely small populations endemic to Yunnan Province, China.</title>
        <authorList>
            <person name="Yang J."/>
            <person name="Wariss H.M."/>
            <person name="Tao L."/>
            <person name="Zhang R."/>
            <person name="Yun Q."/>
            <person name="Hollingsworth P."/>
            <person name="Dao Z."/>
            <person name="Luo G."/>
            <person name="Guo H."/>
            <person name="Ma Y."/>
            <person name="Sun W."/>
        </authorList>
    </citation>
    <scope>NUCLEOTIDE SEQUENCE [LARGE SCALE GENOMIC DNA]</scope>
    <source>
        <strain evidence="3">cv. Malutang</strain>
    </source>
</reference>
<dbReference type="EMBL" id="VAHF01000008">
    <property type="protein sequence ID" value="TXG55950.1"/>
    <property type="molecule type" value="Genomic_DNA"/>
</dbReference>
<comment type="caution">
    <text evidence="2">The sequence shown here is derived from an EMBL/GenBank/DDBJ whole genome shotgun (WGS) entry which is preliminary data.</text>
</comment>
<evidence type="ECO:0000256" key="1">
    <source>
        <dbReference type="SAM" id="MobiDB-lite"/>
    </source>
</evidence>
<feature type="region of interest" description="Disordered" evidence="1">
    <location>
        <begin position="1"/>
        <end position="32"/>
    </location>
</feature>
<proteinExistence type="predicted"/>
<organism evidence="2 3">
    <name type="scientific">Acer yangbiense</name>
    <dbReference type="NCBI Taxonomy" id="1000413"/>
    <lineage>
        <taxon>Eukaryota</taxon>
        <taxon>Viridiplantae</taxon>
        <taxon>Streptophyta</taxon>
        <taxon>Embryophyta</taxon>
        <taxon>Tracheophyta</taxon>
        <taxon>Spermatophyta</taxon>
        <taxon>Magnoliopsida</taxon>
        <taxon>eudicotyledons</taxon>
        <taxon>Gunneridae</taxon>
        <taxon>Pentapetalae</taxon>
        <taxon>rosids</taxon>
        <taxon>malvids</taxon>
        <taxon>Sapindales</taxon>
        <taxon>Sapindaceae</taxon>
        <taxon>Hippocastanoideae</taxon>
        <taxon>Acereae</taxon>
        <taxon>Acer</taxon>
    </lineage>
</organism>
<name>A0A5C7HFX8_9ROSI</name>
<evidence type="ECO:0000313" key="2">
    <source>
        <dbReference type="EMBL" id="TXG55950.1"/>
    </source>
</evidence>
<gene>
    <name evidence="2" type="ORF">EZV62_017263</name>
</gene>